<sequence length="111" mass="12683">MTRSLAMYKDELKLDGLVMDNVNDQKWSLEAFTQALDTCDNTPVFFTNTMKTTNPAWIVSAKERNGWRMDLVRSIDEEEQSVVYTLEDIISKVLPDYPDLVHVKAPVAAEN</sequence>
<dbReference type="Proteomes" id="UP001243375">
    <property type="component" value="Unassembled WGS sequence"/>
</dbReference>
<protein>
    <submittedName>
        <fullName evidence="1">Uncharacterized protein</fullName>
    </submittedName>
</protein>
<dbReference type="EMBL" id="JASBWU010000005">
    <property type="protein sequence ID" value="KAJ9121854.1"/>
    <property type="molecule type" value="Genomic_DNA"/>
</dbReference>
<accession>A0ACC2XCS0</accession>
<reference evidence="1" key="1">
    <citation type="submission" date="2023-04" db="EMBL/GenBank/DDBJ databases">
        <title>Draft Genome sequencing of Naganishia species isolated from polar environments using Oxford Nanopore Technology.</title>
        <authorList>
            <person name="Leo P."/>
            <person name="Venkateswaran K."/>
        </authorList>
    </citation>
    <scope>NUCLEOTIDE SEQUENCE</scope>
    <source>
        <strain evidence="1">MNA-CCFEE 5425</strain>
    </source>
</reference>
<organism evidence="1 2">
    <name type="scientific">Naganishia vaughanmartiniae</name>
    <dbReference type="NCBI Taxonomy" id="1424756"/>
    <lineage>
        <taxon>Eukaryota</taxon>
        <taxon>Fungi</taxon>
        <taxon>Dikarya</taxon>
        <taxon>Basidiomycota</taxon>
        <taxon>Agaricomycotina</taxon>
        <taxon>Tremellomycetes</taxon>
        <taxon>Filobasidiales</taxon>
        <taxon>Filobasidiaceae</taxon>
        <taxon>Naganishia</taxon>
    </lineage>
</organism>
<gene>
    <name evidence="1" type="ORF">QFC22_002477</name>
</gene>
<evidence type="ECO:0000313" key="2">
    <source>
        <dbReference type="Proteomes" id="UP001243375"/>
    </source>
</evidence>
<comment type="caution">
    <text evidence="1">The sequence shown here is derived from an EMBL/GenBank/DDBJ whole genome shotgun (WGS) entry which is preliminary data.</text>
</comment>
<keyword evidence="2" id="KW-1185">Reference proteome</keyword>
<name>A0ACC2XCS0_9TREE</name>
<proteinExistence type="predicted"/>
<evidence type="ECO:0000313" key="1">
    <source>
        <dbReference type="EMBL" id="KAJ9121854.1"/>
    </source>
</evidence>